<sequence>MTSLYFVRHAHSFYTPDELGRPLSDRGFADATIVNEILKAEKIDIVLSSPYKRAIQTIEGVAAQLGKEVIIIEEFKERLLTTSPVTDFDLAVAKVWEDFSFFWDGGESNKDAQKRGVDATYTVLDKYADKNIVIGTHGNIMALIMNHFDFQYDFTFWKNLDMPNVYKLTFDGRGLRGVNRLWNRL</sequence>
<dbReference type="AlphaFoldDB" id="A0A1M7J085"/>
<dbReference type="OrthoDB" id="2185101at2"/>
<dbReference type="GO" id="GO:0016791">
    <property type="term" value="F:phosphatase activity"/>
    <property type="evidence" value="ECO:0007669"/>
    <property type="project" value="TreeGrafter"/>
</dbReference>
<organism evidence="1 2">
    <name type="scientific">Gracilibacillus kekensis</name>
    <dbReference type="NCBI Taxonomy" id="1027249"/>
    <lineage>
        <taxon>Bacteria</taxon>
        <taxon>Bacillati</taxon>
        <taxon>Bacillota</taxon>
        <taxon>Bacilli</taxon>
        <taxon>Bacillales</taxon>
        <taxon>Bacillaceae</taxon>
        <taxon>Gracilibacillus</taxon>
    </lineage>
</organism>
<dbReference type="GO" id="GO:0005737">
    <property type="term" value="C:cytoplasm"/>
    <property type="evidence" value="ECO:0007669"/>
    <property type="project" value="TreeGrafter"/>
</dbReference>
<dbReference type="Gene3D" id="3.40.50.1240">
    <property type="entry name" value="Phosphoglycerate mutase-like"/>
    <property type="match status" value="1"/>
</dbReference>
<dbReference type="CDD" id="cd07067">
    <property type="entry name" value="HP_PGM_like"/>
    <property type="match status" value="1"/>
</dbReference>
<protein>
    <submittedName>
        <fullName evidence="1">2,3-bisphosphoglycerate-dependent phosphoglycerate mutase</fullName>
    </submittedName>
</protein>
<dbReference type="Proteomes" id="UP000184184">
    <property type="component" value="Unassembled WGS sequence"/>
</dbReference>
<dbReference type="EMBL" id="FRCZ01000001">
    <property type="protein sequence ID" value="SHM46416.1"/>
    <property type="molecule type" value="Genomic_DNA"/>
</dbReference>
<evidence type="ECO:0000313" key="1">
    <source>
        <dbReference type="EMBL" id="SHM46416.1"/>
    </source>
</evidence>
<name>A0A1M7J085_9BACI</name>
<keyword evidence="2" id="KW-1185">Reference proteome</keyword>
<accession>A0A1M7J085</accession>
<reference evidence="1 2" key="1">
    <citation type="submission" date="2016-11" db="EMBL/GenBank/DDBJ databases">
        <authorList>
            <person name="Jaros S."/>
            <person name="Januszkiewicz K."/>
            <person name="Wedrychowicz H."/>
        </authorList>
    </citation>
    <scope>NUCLEOTIDE SEQUENCE [LARGE SCALE GENOMIC DNA]</scope>
    <source>
        <strain evidence="1 2">CGMCC 1.10681</strain>
    </source>
</reference>
<dbReference type="SUPFAM" id="SSF53254">
    <property type="entry name" value="Phosphoglycerate mutase-like"/>
    <property type="match status" value="1"/>
</dbReference>
<dbReference type="Pfam" id="PF00300">
    <property type="entry name" value="His_Phos_1"/>
    <property type="match status" value="1"/>
</dbReference>
<dbReference type="PANTHER" id="PTHR48100:SF59">
    <property type="entry name" value="ADENOSYLCOBALAMIN_ALPHA-RIBAZOLE PHOSPHATASE"/>
    <property type="match status" value="1"/>
</dbReference>
<dbReference type="InterPro" id="IPR029033">
    <property type="entry name" value="His_PPase_superfam"/>
</dbReference>
<dbReference type="InterPro" id="IPR050275">
    <property type="entry name" value="PGM_Phosphatase"/>
</dbReference>
<dbReference type="PANTHER" id="PTHR48100">
    <property type="entry name" value="BROAD-SPECIFICITY PHOSPHATASE YOR283W-RELATED"/>
    <property type="match status" value="1"/>
</dbReference>
<proteinExistence type="predicted"/>
<dbReference type="STRING" id="1027249.SAMN05216179_0211"/>
<gene>
    <name evidence="1" type="ORF">SAMN05216179_0211</name>
</gene>
<dbReference type="RefSeq" id="WP_073198838.1">
    <property type="nucleotide sequence ID" value="NZ_FRCZ01000001.1"/>
</dbReference>
<dbReference type="InterPro" id="IPR013078">
    <property type="entry name" value="His_Pase_superF_clade-1"/>
</dbReference>
<dbReference type="SMART" id="SM00855">
    <property type="entry name" value="PGAM"/>
    <property type="match status" value="1"/>
</dbReference>
<evidence type="ECO:0000313" key="2">
    <source>
        <dbReference type="Proteomes" id="UP000184184"/>
    </source>
</evidence>